<accession>A0A0P4VVL7</accession>
<feature type="compositionally biased region" description="Basic and acidic residues" evidence="3">
    <location>
        <begin position="438"/>
        <end position="448"/>
    </location>
</feature>
<dbReference type="PANTHER" id="PTHR12758">
    <property type="entry name" value="APOPTOSIS INHIBITOR 5-RELATED"/>
    <property type="match status" value="1"/>
</dbReference>
<dbReference type="Pfam" id="PF05918">
    <property type="entry name" value="API5"/>
    <property type="match status" value="1"/>
</dbReference>
<keyword evidence="2" id="KW-0053">Apoptosis</keyword>
<dbReference type="GO" id="GO:0043066">
    <property type="term" value="P:negative regulation of apoptotic process"/>
    <property type="evidence" value="ECO:0007669"/>
    <property type="project" value="TreeGrafter"/>
</dbReference>
<protein>
    <submittedName>
        <fullName evidence="4">Putative apoptosis inhibitor 5-like protein</fullName>
    </submittedName>
</protein>
<dbReference type="SUPFAM" id="SSF48371">
    <property type="entry name" value="ARM repeat"/>
    <property type="match status" value="1"/>
</dbReference>
<dbReference type="GO" id="GO:0003723">
    <property type="term" value="F:RNA binding"/>
    <property type="evidence" value="ECO:0007669"/>
    <property type="project" value="TreeGrafter"/>
</dbReference>
<evidence type="ECO:0000313" key="4">
    <source>
        <dbReference type="EMBL" id="JAI53663.1"/>
    </source>
</evidence>
<feature type="non-terminal residue" evidence="4">
    <location>
        <position position="1"/>
    </location>
</feature>
<evidence type="ECO:0000256" key="1">
    <source>
        <dbReference type="ARBA" id="ARBA00009515"/>
    </source>
</evidence>
<dbReference type="EMBL" id="GDKW01002932">
    <property type="protein sequence ID" value="JAI53663.1"/>
    <property type="molecule type" value="mRNA"/>
</dbReference>
<dbReference type="InterPro" id="IPR016024">
    <property type="entry name" value="ARM-type_fold"/>
</dbReference>
<organism evidence="4">
    <name type="scientific">Rhodnius neglectus</name>
    <dbReference type="NCBI Taxonomy" id="72488"/>
    <lineage>
        <taxon>Eukaryota</taxon>
        <taxon>Metazoa</taxon>
        <taxon>Ecdysozoa</taxon>
        <taxon>Arthropoda</taxon>
        <taxon>Hexapoda</taxon>
        <taxon>Insecta</taxon>
        <taxon>Pterygota</taxon>
        <taxon>Neoptera</taxon>
        <taxon>Paraneoptera</taxon>
        <taxon>Hemiptera</taxon>
        <taxon>Heteroptera</taxon>
        <taxon>Panheteroptera</taxon>
        <taxon>Cimicomorpha</taxon>
        <taxon>Reduviidae</taxon>
        <taxon>Triatominae</taxon>
        <taxon>Rhodnius</taxon>
    </lineage>
</organism>
<dbReference type="InterPro" id="IPR008383">
    <property type="entry name" value="API5"/>
</dbReference>
<evidence type="ECO:0000256" key="2">
    <source>
        <dbReference type="ARBA" id="ARBA00022703"/>
    </source>
</evidence>
<dbReference type="AlphaFoldDB" id="A0A0P4VVL7"/>
<proteinExistence type="evidence at transcript level"/>
<comment type="similarity">
    <text evidence="1">Belongs to the API5 family.</text>
</comment>
<dbReference type="GO" id="GO:0006915">
    <property type="term" value="P:apoptotic process"/>
    <property type="evidence" value="ECO:0007669"/>
    <property type="project" value="UniProtKB-KW"/>
</dbReference>
<evidence type="ECO:0000256" key="3">
    <source>
        <dbReference type="SAM" id="MobiDB-lite"/>
    </source>
</evidence>
<dbReference type="PANTHER" id="PTHR12758:SF19">
    <property type="entry name" value="APOPTOSIS INHIBITOR 5"/>
    <property type="match status" value="1"/>
</dbReference>
<reference evidence="4" key="1">
    <citation type="journal article" date="2016" name="PLoS Negl. Trop. Dis.">
        <title>A Deep Insight into the Sialome of Rhodnius neglectus, a Vector of Chagas Disease.</title>
        <authorList>
            <person name="Santiago P.B."/>
            <person name="Assumpcao T.C."/>
            <person name="Araujo C.N."/>
            <person name="Bastos I.M."/>
            <person name="Neves D."/>
            <person name="Silva I.G."/>
            <person name="Charneau S."/>
            <person name="Queiroz R.M."/>
            <person name="Raiol T."/>
            <person name="Oliveira J.V."/>
            <person name="Sousa M.V."/>
            <person name="Calvo E."/>
            <person name="Ribeiro J.M."/>
            <person name="Santana J.M."/>
        </authorList>
    </citation>
    <scope>NUCLEOTIDE SEQUENCE</scope>
    <source>
        <tissue evidence="4">Salivary glands</tissue>
    </source>
</reference>
<name>A0A0P4VVL7_9HEMI</name>
<sequence>SDKVDKLYSSYGILADCPPHEISQKEDIYKHILMAVGGGEKEKRLACQFIPVFFKYFPELTDMALDALFDLCEDTDVAIRRQAIKELAIFCRDCVRYTKKVTMTLSQLLVVKDPTELRIVHAALLSLFSIDTKAAIIGLFTQIRFGEDALKDTCLRFLSLKMADISDEVMKNGGEEVLMRKIMASLKEAPLEDIPLLLKIALSTRRTRSIEGKQELGLAILSLLESEGSFDPSNNERIQRLIIYLKHMHLLYSAGESLGCYKIIFYISEEVLPHFLAISGYETGYGYALEILQLLAEISSFADKIPYSERAVGQVIKLLMIFIPENCDEEKINLNLTYLEYLLFTFHRMIKFCPAIVDKYSDKLKILATRLKPLAMIVLGYCEHFGTYVNEKCSEGTIRDRVRKRKWSALSSDTNADSLFDNSSLKTIKWQDAGDSGSEERPRESHMSEKKRKHIKEVASDVCVNLFKLIKDFLQDPIECSAIVELSSLLDKT</sequence>
<dbReference type="GO" id="GO:0005634">
    <property type="term" value="C:nucleus"/>
    <property type="evidence" value="ECO:0007669"/>
    <property type="project" value="TreeGrafter"/>
</dbReference>
<feature type="region of interest" description="Disordered" evidence="3">
    <location>
        <begin position="431"/>
        <end position="452"/>
    </location>
</feature>